<reference evidence="3 4" key="1">
    <citation type="submission" date="2018-06" db="EMBL/GenBank/DDBJ databases">
        <authorList>
            <consortium name="Pathogen Informatics"/>
            <person name="Doyle S."/>
        </authorList>
    </citation>
    <scope>NUCLEOTIDE SEQUENCE [LARGE SCALE GENOMIC DNA]</scope>
    <source>
        <strain evidence="3 4">NCTC13102</strain>
    </source>
</reference>
<dbReference type="SMART" id="SM00854">
    <property type="entry name" value="PGA_cap"/>
    <property type="match status" value="1"/>
</dbReference>
<dbReference type="InterPro" id="IPR029052">
    <property type="entry name" value="Metallo-depent_PP-like"/>
</dbReference>
<dbReference type="EMBL" id="UAWL01000006">
    <property type="protein sequence ID" value="SQB98495.1"/>
    <property type="molecule type" value="Genomic_DNA"/>
</dbReference>
<sequence length="393" mass="44211">MRSGDENIIFVFVLLMVSLYGDNLQENTSANVTKTNLKTKSTKPIQTHSSHQKPQTLSIIMAGDALLHTNVYKDAQIAPTTSQLDSSVLDSKIDSKLDSAKKTSESKIPESKTSKTFAPDSHIMDSHISDFSTIESDLSIRYDFDKMFVCIAPIIKHYDLTFYNQETILVGKELGLSSYPMFNSPQEFGDTMLKLGFNLISANNHTLNKGERGVVSMLEYWHKQQTKYLELYIAGSYQSFEDRNTPKIFEKNGITYAMLAYTYGINGIMLPLGKEYLVNVYTKQMLQSDIESIRPKVDLLIVSMHWGIEYEFAPSEEQKNIAKMLASLGVDLIIGNHPHVIQPIEWIDHTLVVYSLGNFISGQKGTNKRIGILASVKVEKKHGASNFISQELI</sequence>
<accession>A0A2X3BQR2</accession>
<feature type="domain" description="Capsule synthesis protein CapA" evidence="2">
    <location>
        <begin position="114"/>
        <end position="363"/>
    </location>
</feature>
<organism evidence="3 4">
    <name type="scientific">Helicobacter fennelliae</name>
    <dbReference type="NCBI Taxonomy" id="215"/>
    <lineage>
        <taxon>Bacteria</taxon>
        <taxon>Pseudomonadati</taxon>
        <taxon>Campylobacterota</taxon>
        <taxon>Epsilonproteobacteria</taxon>
        <taxon>Campylobacterales</taxon>
        <taxon>Helicobacteraceae</taxon>
        <taxon>Helicobacter</taxon>
    </lineage>
</organism>
<dbReference type="Proteomes" id="UP000250166">
    <property type="component" value="Unassembled WGS sequence"/>
</dbReference>
<dbReference type="AlphaFoldDB" id="A0A2X3BQR2"/>
<dbReference type="PANTHER" id="PTHR33393">
    <property type="entry name" value="POLYGLUTAMINE SYNTHESIS ACCESSORY PROTEIN RV0574C-RELATED"/>
    <property type="match status" value="1"/>
</dbReference>
<dbReference type="RefSeq" id="WP_258552808.1">
    <property type="nucleotide sequence ID" value="NZ_UGID01000001.1"/>
</dbReference>
<proteinExistence type="inferred from homology"/>
<evidence type="ECO:0000313" key="4">
    <source>
        <dbReference type="Proteomes" id="UP000250166"/>
    </source>
</evidence>
<dbReference type="Gene3D" id="3.60.21.10">
    <property type="match status" value="1"/>
</dbReference>
<dbReference type="InterPro" id="IPR052169">
    <property type="entry name" value="CW_Biosynth-Accessory"/>
</dbReference>
<dbReference type="SUPFAM" id="SSF56300">
    <property type="entry name" value="Metallo-dependent phosphatases"/>
    <property type="match status" value="1"/>
</dbReference>
<protein>
    <submittedName>
        <fullName evidence="3">Putative capsule biosynthesis protein</fullName>
    </submittedName>
</protein>
<dbReference type="InterPro" id="IPR019079">
    <property type="entry name" value="Capsule_synth_CapA"/>
</dbReference>
<evidence type="ECO:0000259" key="2">
    <source>
        <dbReference type="SMART" id="SM00854"/>
    </source>
</evidence>
<gene>
    <name evidence="3" type="primary">capA_1</name>
    <name evidence="3" type="ORF">NCTC13102_00954</name>
</gene>
<dbReference type="Pfam" id="PF09587">
    <property type="entry name" value="PGA_cap"/>
    <property type="match status" value="1"/>
</dbReference>
<evidence type="ECO:0000313" key="3">
    <source>
        <dbReference type="EMBL" id="SQB98495.1"/>
    </source>
</evidence>
<comment type="similarity">
    <text evidence="1">Belongs to the CapA family.</text>
</comment>
<dbReference type="CDD" id="cd07381">
    <property type="entry name" value="MPP_CapA"/>
    <property type="match status" value="1"/>
</dbReference>
<dbReference type="PANTHER" id="PTHR33393:SF12">
    <property type="entry name" value="CAPSULE BIOSYNTHESIS PROTEIN CAPA"/>
    <property type="match status" value="1"/>
</dbReference>
<evidence type="ECO:0000256" key="1">
    <source>
        <dbReference type="ARBA" id="ARBA00005662"/>
    </source>
</evidence>
<name>A0A2X3BQR2_9HELI</name>